<comment type="caution">
    <text evidence="5">The sequence shown here is derived from an EMBL/GenBank/DDBJ whole genome shotgun (WGS) entry which is preliminary data.</text>
</comment>
<proteinExistence type="predicted"/>
<gene>
    <name evidence="5" type="ORF">GCM10009020_09300</name>
</gene>
<dbReference type="PANTHER" id="PTHR34236">
    <property type="entry name" value="DIMETHYL SULFOXIDE REDUCTASE TRANSCRIPTIONAL ACTIVATOR"/>
    <property type="match status" value="1"/>
</dbReference>
<keyword evidence="6" id="KW-1185">Reference proteome</keyword>
<evidence type="ECO:0000259" key="3">
    <source>
        <dbReference type="Pfam" id="PF04967"/>
    </source>
</evidence>
<reference evidence="5 6" key="1">
    <citation type="journal article" date="2019" name="Int. J. Syst. Evol. Microbiol.">
        <title>The Global Catalogue of Microorganisms (GCM) 10K type strain sequencing project: providing services to taxonomists for standard genome sequencing and annotation.</title>
        <authorList>
            <consortium name="The Broad Institute Genomics Platform"/>
            <consortium name="The Broad Institute Genome Sequencing Center for Infectious Disease"/>
            <person name="Wu L."/>
            <person name="Ma J."/>
        </authorList>
    </citation>
    <scope>NUCLEOTIDE SEQUENCE [LARGE SCALE GENOMIC DNA]</scope>
    <source>
        <strain evidence="5 6">JCM 16328</strain>
    </source>
</reference>
<feature type="domain" description="Bacterioopsin transcriptional activator GAF and HTH associated" evidence="4">
    <location>
        <begin position="8"/>
        <end position="133"/>
    </location>
</feature>
<dbReference type="Pfam" id="PF04967">
    <property type="entry name" value="HTH_10"/>
    <property type="match status" value="1"/>
</dbReference>
<accession>A0AAV3T7H0</accession>
<feature type="domain" description="HTH bat-type" evidence="3">
    <location>
        <begin position="155"/>
        <end position="206"/>
    </location>
</feature>
<dbReference type="AlphaFoldDB" id="A0AAV3T7H0"/>
<evidence type="ECO:0000259" key="4">
    <source>
        <dbReference type="Pfam" id="PF15915"/>
    </source>
</evidence>
<dbReference type="InterPro" id="IPR031803">
    <property type="entry name" value="BAT_GAF/HTH-assoc"/>
</dbReference>
<dbReference type="InterPro" id="IPR007050">
    <property type="entry name" value="HTH_bacterioopsin"/>
</dbReference>
<keyword evidence="2" id="KW-0804">Transcription</keyword>
<evidence type="ECO:0000256" key="1">
    <source>
        <dbReference type="ARBA" id="ARBA00023015"/>
    </source>
</evidence>
<dbReference type="Pfam" id="PF15915">
    <property type="entry name" value="BAT"/>
    <property type="match status" value="1"/>
</dbReference>
<evidence type="ECO:0000256" key="2">
    <source>
        <dbReference type="ARBA" id="ARBA00023163"/>
    </source>
</evidence>
<keyword evidence="1" id="KW-0805">Transcription regulation</keyword>
<organism evidence="5 6">
    <name type="scientific">Natronoarchaeum mannanilyticum</name>
    <dbReference type="NCBI Taxonomy" id="926360"/>
    <lineage>
        <taxon>Archaea</taxon>
        <taxon>Methanobacteriati</taxon>
        <taxon>Methanobacteriota</taxon>
        <taxon>Stenosarchaea group</taxon>
        <taxon>Halobacteria</taxon>
        <taxon>Halobacteriales</taxon>
        <taxon>Natronoarchaeaceae</taxon>
    </lineage>
</organism>
<dbReference type="PANTHER" id="PTHR34236:SF1">
    <property type="entry name" value="DIMETHYL SULFOXIDE REDUCTASE TRANSCRIPTIONAL ACTIVATOR"/>
    <property type="match status" value="1"/>
</dbReference>
<evidence type="ECO:0000313" key="6">
    <source>
        <dbReference type="Proteomes" id="UP001500420"/>
    </source>
</evidence>
<dbReference type="Proteomes" id="UP001500420">
    <property type="component" value="Unassembled WGS sequence"/>
</dbReference>
<protein>
    <submittedName>
        <fullName evidence="5">Helix-turn-helix domain-containing protein</fullName>
    </submittedName>
</protein>
<name>A0AAV3T7H0_9EURY</name>
<dbReference type="RefSeq" id="WP_343772722.1">
    <property type="nucleotide sequence ID" value="NZ_BAAADV010000001.1"/>
</dbReference>
<dbReference type="EMBL" id="BAAADV010000001">
    <property type="protein sequence ID" value="GAA0666233.1"/>
    <property type="molecule type" value="Genomic_DNA"/>
</dbReference>
<evidence type="ECO:0000313" key="5">
    <source>
        <dbReference type="EMBL" id="GAA0666233.1"/>
    </source>
</evidence>
<sequence>MIVEFGVDEAPLEAAFRRAPEMEVEMEHLAATDEIPLRAFFWSYGDQFDRFEAGLGEDDGVERWTCLETKPGRRLYRVTHPPELPMVTLYQHAVEHDAIIRSATITSDRYRARMFVPDRDALASWREACGADGLSIDVCALYGAEQTPPERHHGLSEQQREALLAAADLGYFSIPRETSLAGLADQLGVSSQAVSERLRRGMENLVDGALVEDDGQK</sequence>